<reference evidence="2" key="2">
    <citation type="journal article" date="2022" name="Sci. Total Environ.">
        <title>Prevalence, transmission, and molecular epidemiology of tet(X)-positive bacteria among humans, animals, and environmental niches in China: An epidemiological, and genomic-based study.</title>
        <authorList>
            <person name="Dong N."/>
            <person name="Zeng Y."/>
            <person name="Cai C."/>
            <person name="Sun C."/>
            <person name="Lu J."/>
            <person name="Liu C."/>
            <person name="Zhou H."/>
            <person name="Sun Q."/>
            <person name="Shu L."/>
            <person name="Wang H."/>
            <person name="Wang Y."/>
            <person name="Wang S."/>
            <person name="Wu C."/>
            <person name="Chan E.W."/>
            <person name="Chen G."/>
            <person name="Shen Z."/>
            <person name="Chen S."/>
            <person name="Zhang R."/>
        </authorList>
    </citation>
    <scope>NUCLEOTIDE SEQUENCE</scope>
    <source>
        <strain evidence="2">R655-4</strain>
    </source>
</reference>
<dbReference type="GO" id="GO:0016740">
    <property type="term" value="F:transferase activity"/>
    <property type="evidence" value="ECO:0007669"/>
    <property type="project" value="UniProtKB-KW"/>
</dbReference>
<dbReference type="AlphaFoldDB" id="A0AAJ1QF91"/>
<organism evidence="2 3">
    <name type="scientific">Empedobacter brevis</name>
    <dbReference type="NCBI Taxonomy" id="247"/>
    <lineage>
        <taxon>Bacteria</taxon>
        <taxon>Pseudomonadati</taxon>
        <taxon>Bacteroidota</taxon>
        <taxon>Flavobacteriia</taxon>
        <taxon>Flavobacteriales</taxon>
        <taxon>Weeksellaceae</taxon>
        <taxon>Empedobacter</taxon>
    </lineage>
</organism>
<dbReference type="Proteomes" id="UP001170959">
    <property type="component" value="Unassembled WGS sequence"/>
</dbReference>
<feature type="domain" description="Acyl-protein synthetase LuxE" evidence="1">
    <location>
        <begin position="13"/>
        <end position="88"/>
    </location>
</feature>
<proteinExistence type="predicted"/>
<protein>
    <submittedName>
        <fullName evidence="2">Acyl transferase</fullName>
    </submittedName>
</protein>
<reference evidence="2" key="1">
    <citation type="submission" date="2020-06" db="EMBL/GenBank/DDBJ databases">
        <authorList>
            <person name="Dong N."/>
        </authorList>
    </citation>
    <scope>NUCLEOTIDE SEQUENCE</scope>
    <source>
        <strain evidence="2">R655-4</strain>
    </source>
</reference>
<name>A0AAJ1QF91_9FLAO</name>
<evidence type="ECO:0000259" key="1">
    <source>
        <dbReference type="Pfam" id="PF04443"/>
    </source>
</evidence>
<sequence>MFDSKQIFSIQSEEDFQNAALEVFRYQAQENEVYKNFLNFLHVDYSTVKHTDDIPFLPIQFFKKYDLISGTRTVEKVFTSSGTTGMTTSKHLVTDLALYHYSLEKCFEQFYGPLSDYTIFALLPSYLERTGSSLIDMVEYWIEKSENEKSGFYLYNHHELYENLLAHEKTGKKAILIGVSFALLDFVEHYKMNLKHTIVMETGGMKGRKKEITREELHRILKEGFGTTEIHSEYGMTELLSQGYSRGDLTFKSPNWMRIMIRETEDPLRYVEEGKTGGVNVIDLANYNSISFIATDDLGKKITSNQFEILGRFDHSDVRGCNLMILES</sequence>
<comment type="caution">
    <text evidence="2">The sequence shown here is derived from an EMBL/GenBank/DDBJ whole genome shotgun (WGS) entry which is preliminary data.</text>
</comment>
<dbReference type="RefSeq" id="WP_286493428.1">
    <property type="nucleotide sequence ID" value="NZ_DAMAKU010000042.1"/>
</dbReference>
<dbReference type="GO" id="GO:0047474">
    <property type="term" value="F:long-chain fatty acid--protein ligase activity"/>
    <property type="evidence" value="ECO:0007669"/>
    <property type="project" value="InterPro"/>
</dbReference>
<dbReference type="GO" id="GO:0008218">
    <property type="term" value="P:bioluminescence"/>
    <property type="evidence" value="ECO:0007669"/>
    <property type="project" value="InterPro"/>
</dbReference>
<evidence type="ECO:0000313" key="2">
    <source>
        <dbReference type="EMBL" id="MDM1072836.1"/>
    </source>
</evidence>
<dbReference type="InterPro" id="IPR042099">
    <property type="entry name" value="ANL_N_sf"/>
</dbReference>
<evidence type="ECO:0000313" key="3">
    <source>
        <dbReference type="Proteomes" id="UP001170959"/>
    </source>
</evidence>
<feature type="domain" description="Acyl-protein synthetase LuxE" evidence="1">
    <location>
        <begin position="194"/>
        <end position="325"/>
    </location>
</feature>
<dbReference type="Pfam" id="PF04443">
    <property type="entry name" value="LuxE"/>
    <property type="match status" value="2"/>
</dbReference>
<dbReference type="InterPro" id="IPR007534">
    <property type="entry name" value="LuxE"/>
</dbReference>
<accession>A0AAJ1QF91</accession>
<dbReference type="Gene3D" id="3.40.50.12780">
    <property type="entry name" value="N-terminal domain of ligase-like"/>
    <property type="match status" value="1"/>
</dbReference>
<dbReference type="EMBL" id="JACAGJ010000004">
    <property type="protein sequence ID" value="MDM1072836.1"/>
    <property type="molecule type" value="Genomic_DNA"/>
</dbReference>
<keyword evidence="2" id="KW-0808">Transferase</keyword>
<gene>
    <name evidence="2" type="ORF">HX001_10055</name>
</gene>